<dbReference type="Pfam" id="PF06325">
    <property type="entry name" value="PrmA"/>
    <property type="match status" value="1"/>
</dbReference>
<keyword evidence="4" id="KW-1185">Reference proteome</keyword>
<accession>A0A840UWQ3</accession>
<reference evidence="3 4" key="1">
    <citation type="submission" date="2020-08" db="EMBL/GenBank/DDBJ databases">
        <title>Genomic Encyclopedia of Type Strains, Phase IV (KMG-IV): sequencing the most valuable type-strain genomes for metagenomic binning, comparative biology and taxonomic classification.</title>
        <authorList>
            <person name="Goeker M."/>
        </authorList>
    </citation>
    <scope>NUCLEOTIDE SEQUENCE [LARGE SCALE GENOMIC DNA]</scope>
    <source>
        <strain evidence="3 4">DSM 28570</strain>
    </source>
</reference>
<keyword evidence="3" id="KW-0689">Ribosomal protein</keyword>
<dbReference type="Proteomes" id="UP000539642">
    <property type="component" value="Unassembled WGS sequence"/>
</dbReference>
<evidence type="ECO:0000256" key="1">
    <source>
        <dbReference type="ARBA" id="ARBA00022603"/>
    </source>
</evidence>
<dbReference type="EC" id="2.1.1.-" evidence="3"/>
<dbReference type="EMBL" id="JACHEO010000022">
    <property type="protein sequence ID" value="MBB5349256.1"/>
    <property type="molecule type" value="Genomic_DNA"/>
</dbReference>
<keyword evidence="2 3" id="KW-0808">Transferase</keyword>
<dbReference type="InterPro" id="IPR029063">
    <property type="entry name" value="SAM-dependent_MTases_sf"/>
</dbReference>
<protein>
    <submittedName>
        <fullName evidence="3">Ribosomal protein L11 methyltransferase</fullName>
        <ecNumber evidence="3">2.1.1.-</ecNumber>
    </submittedName>
</protein>
<dbReference type="PANTHER" id="PTHR43648">
    <property type="entry name" value="ELECTRON TRANSFER FLAVOPROTEIN BETA SUBUNIT LYSINE METHYLTRANSFERASE"/>
    <property type="match status" value="1"/>
</dbReference>
<dbReference type="SUPFAM" id="SSF53335">
    <property type="entry name" value="S-adenosyl-L-methionine-dependent methyltransferases"/>
    <property type="match status" value="1"/>
</dbReference>
<dbReference type="RefSeq" id="WP_183352064.1">
    <property type="nucleotide sequence ID" value="NZ_JACHEO010000022.1"/>
</dbReference>
<sequence>MEQQDSGPGGACPYDQLYIYYLNGRAQTDASWMGPDFIGNWVEDGFSFLFFSQPADAMVQQLVDSQKDLTLIDQYIMGYNEWLGEKPEPVQIGRFIIAPPWAPAASYCLPACDAIPILLDPGVVFGTGTHPTTRDCLELLDMAVNNGPADRALDLGCGTGLLALAAAKLGCAKILAVDFNELAVETTWRNIRLNQLENQILAVQGMAEEMTDIAADLLIANIHYDVMEKIIRSPGFVTKKQFILSGLLTSQAAKVTEILAGLPVTIRETRAQNGVWHTFYGVCE</sequence>
<dbReference type="CDD" id="cd02440">
    <property type="entry name" value="AdoMet_MTases"/>
    <property type="match status" value="1"/>
</dbReference>
<proteinExistence type="predicted"/>
<dbReference type="GO" id="GO:0008276">
    <property type="term" value="F:protein methyltransferase activity"/>
    <property type="evidence" value="ECO:0007669"/>
    <property type="project" value="TreeGrafter"/>
</dbReference>
<evidence type="ECO:0000256" key="2">
    <source>
        <dbReference type="ARBA" id="ARBA00022679"/>
    </source>
</evidence>
<dbReference type="PANTHER" id="PTHR43648:SF1">
    <property type="entry name" value="ELECTRON TRANSFER FLAVOPROTEIN BETA SUBUNIT LYSINE METHYLTRANSFERASE"/>
    <property type="match status" value="1"/>
</dbReference>
<dbReference type="AlphaFoldDB" id="A0A840UWQ3"/>
<keyword evidence="1 3" id="KW-0489">Methyltransferase</keyword>
<keyword evidence="3" id="KW-0687">Ribonucleoprotein</keyword>
<name>A0A840UWQ3_9BACT</name>
<evidence type="ECO:0000313" key="3">
    <source>
        <dbReference type="EMBL" id="MBB5349256.1"/>
    </source>
</evidence>
<comment type="caution">
    <text evidence="3">The sequence shown here is derived from an EMBL/GenBank/DDBJ whole genome shotgun (WGS) entry which is preliminary data.</text>
</comment>
<dbReference type="InterPro" id="IPR050078">
    <property type="entry name" value="Ribosomal_L11_MeTrfase_PrmA"/>
</dbReference>
<dbReference type="GO" id="GO:0005840">
    <property type="term" value="C:ribosome"/>
    <property type="evidence" value="ECO:0007669"/>
    <property type="project" value="UniProtKB-KW"/>
</dbReference>
<dbReference type="Gene3D" id="3.40.50.150">
    <property type="entry name" value="Vaccinia Virus protein VP39"/>
    <property type="match status" value="1"/>
</dbReference>
<gene>
    <name evidence="3" type="ORF">HNQ81_003008</name>
</gene>
<evidence type="ECO:0000313" key="4">
    <source>
        <dbReference type="Proteomes" id="UP000539642"/>
    </source>
</evidence>
<dbReference type="GO" id="GO:0032259">
    <property type="term" value="P:methylation"/>
    <property type="evidence" value="ECO:0007669"/>
    <property type="project" value="UniProtKB-KW"/>
</dbReference>
<organism evidence="3 4">
    <name type="scientific">Desulfoprunum benzoelyticum</name>
    <dbReference type="NCBI Taxonomy" id="1506996"/>
    <lineage>
        <taxon>Bacteria</taxon>
        <taxon>Pseudomonadati</taxon>
        <taxon>Thermodesulfobacteriota</taxon>
        <taxon>Desulfobulbia</taxon>
        <taxon>Desulfobulbales</taxon>
        <taxon>Desulfobulbaceae</taxon>
        <taxon>Desulfoprunum</taxon>
    </lineage>
</organism>